<evidence type="ECO:0008006" key="5">
    <source>
        <dbReference type="Google" id="ProtNLM"/>
    </source>
</evidence>
<dbReference type="Proteomes" id="UP000824681">
    <property type="component" value="Chromosome"/>
</dbReference>
<reference evidence="3 4" key="1">
    <citation type="journal article" date="2021" name="ACS Chem. Biol.">
        <title>Genomic-Led Discovery of a Novel Glycopeptide Antibiotic by Nonomuraea coxensis DSM 45129.</title>
        <authorList>
            <person name="Yushchuk O."/>
            <person name="Vior N.M."/>
            <person name="Andreo-Vidal A."/>
            <person name="Berini F."/>
            <person name="Ruckert C."/>
            <person name="Busche T."/>
            <person name="Binda E."/>
            <person name="Kalinowski J."/>
            <person name="Truman A.W."/>
            <person name="Marinelli F."/>
        </authorList>
    </citation>
    <scope>NUCLEOTIDE SEQUENCE [LARGE SCALE GENOMIC DNA]</scope>
    <source>
        <strain evidence="3 4">DSM 45129</strain>
    </source>
</reference>
<feature type="chain" id="PRO_5046956489" description="Secreted protein" evidence="2">
    <location>
        <begin position="37"/>
        <end position="131"/>
    </location>
</feature>
<feature type="compositionally biased region" description="Low complexity" evidence="1">
    <location>
        <begin position="101"/>
        <end position="114"/>
    </location>
</feature>
<keyword evidence="2" id="KW-0732">Signal</keyword>
<protein>
    <recommendedName>
        <fullName evidence="5">Secreted protein</fullName>
    </recommendedName>
</protein>
<organism evidence="3 4">
    <name type="scientific">Nonomuraea coxensis DSM 45129</name>
    <dbReference type="NCBI Taxonomy" id="1122611"/>
    <lineage>
        <taxon>Bacteria</taxon>
        <taxon>Bacillati</taxon>
        <taxon>Actinomycetota</taxon>
        <taxon>Actinomycetes</taxon>
        <taxon>Streptosporangiales</taxon>
        <taxon>Streptosporangiaceae</taxon>
        <taxon>Nonomuraea</taxon>
    </lineage>
</organism>
<evidence type="ECO:0000256" key="1">
    <source>
        <dbReference type="SAM" id="MobiDB-lite"/>
    </source>
</evidence>
<dbReference type="EMBL" id="CP068985">
    <property type="protein sequence ID" value="QYC45825.1"/>
    <property type="molecule type" value="Genomic_DNA"/>
</dbReference>
<gene>
    <name evidence="3" type="ORF">Nocox_41420</name>
</gene>
<keyword evidence="4" id="KW-1185">Reference proteome</keyword>
<sequence length="131" mass="13270">MRGKRQGAIGAPLALLTLLAALFCVTGASLAPSAMAGSATAVTAAHADGGEAHESLGATDETAPAVPAGTRCLKKAQPEQQHPRIGALPARALPVENDALAPARAPTRTGAPRRNPTESPPDLTELSVRRV</sequence>
<name>A0ABX8UDY6_9ACTN</name>
<accession>A0ABX8UDY6</accession>
<proteinExistence type="predicted"/>
<feature type="signal peptide" evidence="2">
    <location>
        <begin position="1"/>
        <end position="36"/>
    </location>
</feature>
<evidence type="ECO:0000256" key="2">
    <source>
        <dbReference type="SAM" id="SignalP"/>
    </source>
</evidence>
<feature type="region of interest" description="Disordered" evidence="1">
    <location>
        <begin position="52"/>
        <end position="131"/>
    </location>
</feature>
<dbReference type="RefSeq" id="WP_020540917.1">
    <property type="nucleotide sequence ID" value="NZ_CP068985.1"/>
</dbReference>
<evidence type="ECO:0000313" key="3">
    <source>
        <dbReference type="EMBL" id="QYC45825.1"/>
    </source>
</evidence>
<evidence type="ECO:0000313" key="4">
    <source>
        <dbReference type="Proteomes" id="UP000824681"/>
    </source>
</evidence>